<comment type="caution">
    <text evidence="1">The sequence shown here is derived from an EMBL/GenBank/DDBJ whole genome shotgun (WGS) entry which is preliminary data.</text>
</comment>
<proteinExistence type="predicted"/>
<dbReference type="Proteomes" id="UP001165960">
    <property type="component" value="Unassembled WGS sequence"/>
</dbReference>
<dbReference type="EMBL" id="QTSX02000018">
    <property type="protein sequence ID" value="KAJ9090070.1"/>
    <property type="molecule type" value="Genomic_DNA"/>
</dbReference>
<sequence length="51" mass="5523">MSFNLVATKIPLSPANVSHDTQGALDELSHDISNNMDQSEDEVKLQALSPN</sequence>
<evidence type="ECO:0000313" key="1">
    <source>
        <dbReference type="EMBL" id="KAJ9090070.1"/>
    </source>
</evidence>
<organism evidence="1 2">
    <name type="scientific">Entomophthora muscae</name>
    <dbReference type="NCBI Taxonomy" id="34485"/>
    <lineage>
        <taxon>Eukaryota</taxon>
        <taxon>Fungi</taxon>
        <taxon>Fungi incertae sedis</taxon>
        <taxon>Zoopagomycota</taxon>
        <taxon>Entomophthoromycotina</taxon>
        <taxon>Entomophthoromycetes</taxon>
        <taxon>Entomophthorales</taxon>
        <taxon>Entomophthoraceae</taxon>
        <taxon>Entomophthora</taxon>
    </lineage>
</organism>
<accession>A0ACC2USL8</accession>
<gene>
    <name evidence="1" type="ORF">DSO57_1006464</name>
</gene>
<reference evidence="1" key="1">
    <citation type="submission" date="2022-04" db="EMBL/GenBank/DDBJ databases">
        <title>Genome of the entomopathogenic fungus Entomophthora muscae.</title>
        <authorList>
            <person name="Elya C."/>
            <person name="Lovett B.R."/>
            <person name="Lee E."/>
            <person name="Macias A.M."/>
            <person name="Hajek A.E."/>
            <person name="De Bivort B.L."/>
            <person name="Kasson M.T."/>
            <person name="De Fine Licht H.H."/>
            <person name="Stajich J.E."/>
        </authorList>
    </citation>
    <scope>NUCLEOTIDE SEQUENCE</scope>
    <source>
        <strain evidence="1">Berkeley</strain>
    </source>
</reference>
<keyword evidence="2" id="KW-1185">Reference proteome</keyword>
<evidence type="ECO:0000313" key="2">
    <source>
        <dbReference type="Proteomes" id="UP001165960"/>
    </source>
</evidence>
<protein>
    <submittedName>
        <fullName evidence="1">Uncharacterized protein</fullName>
    </submittedName>
</protein>
<name>A0ACC2USL8_9FUNG</name>